<evidence type="ECO:0000256" key="5">
    <source>
        <dbReference type="ARBA" id="ARBA00022448"/>
    </source>
</evidence>
<comment type="caution">
    <text evidence="11">The sequence shown here is derived from an EMBL/GenBank/DDBJ whole genome shotgun (WGS) entry which is preliminary data.</text>
</comment>
<evidence type="ECO:0000256" key="1">
    <source>
        <dbReference type="ARBA" id="ARBA00002672"/>
    </source>
</evidence>
<dbReference type="AlphaFoldDB" id="A0A9X2KTI3"/>
<comment type="subcellular location">
    <subcellularLocation>
        <location evidence="2">Cell membrane</location>
        <topology evidence="2">Multi-pass membrane protein</topology>
    </subcellularLocation>
</comment>
<evidence type="ECO:0000256" key="10">
    <source>
        <dbReference type="SAM" id="Phobius"/>
    </source>
</evidence>
<evidence type="ECO:0000256" key="3">
    <source>
        <dbReference type="ARBA" id="ARBA00006669"/>
    </source>
</evidence>
<evidence type="ECO:0000313" key="11">
    <source>
        <dbReference type="EMBL" id="MCP8899951.1"/>
    </source>
</evidence>
<keyword evidence="5" id="KW-0813">Transport</keyword>
<evidence type="ECO:0000256" key="8">
    <source>
        <dbReference type="ARBA" id="ARBA00022989"/>
    </source>
</evidence>
<dbReference type="InterPro" id="IPR006419">
    <property type="entry name" value="NMN_transpt_PnuC"/>
</dbReference>
<comment type="similarity">
    <text evidence="3">Belongs to the nicotinamide ribonucleoside (NR) uptake permease (TC 4.B.1) family.</text>
</comment>
<feature type="transmembrane region" description="Helical" evidence="10">
    <location>
        <begin position="126"/>
        <end position="146"/>
    </location>
</feature>
<evidence type="ECO:0000256" key="6">
    <source>
        <dbReference type="ARBA" id="ARBA00022475"/>
    </source>
</evidence>
<evidence type="ECO:0000256" key="7">
    <source>
        <dbReference type="ARBA" id="ARBA00022692"/>
    </source>
</evidence>
<accession>A0A9X2KTI3</accession>
<dbReference type="GO" id="GO:0005886">
    <property type="term" value="C:plasma membrane"/>
    <property type="evidence" value="ECO:0007669"/>
    <property type="project" value="UniProtKB-SubCell"/>
</dbReference>
<feature type="transmembrane region" description="Helical" evidence="10">
    <location>
        <begin position="174"/>
        <end position="193"/>
    </location>
</feature>
<keyword evidence="8 10" id="KW-1133">Transmembrane helix</keyword>
<proteinExistence type="inferred from homology"/>
<evidence type="ECO:0000313" key="12">
    <source>
        <dbReference type="Proteomes" id="UP001139319"/>
    </source>
</evidence>
<comment type="function">
    <text evidence="1">Required for nicotinamide riboside transport across the inner membrane.</text>
</comment>
<feature type="transmembrane region" description="Helical" evidence="10">
    <location>
        <begin position="12"/>
        <end position="32"/>
    </location>
</feature>
<keyword evidence="9 10" id="KW-0472">Membrane</keyword>
<protein>
    <recommendedName>
        <fullName evidence="4">Nicotinamide riboside transporter PnuC</fullName>
    </recommendedName>
</protein>
<evidence type="ECO:0000256" key="4">
    <source>
        <dbReference type="ARBA" id="ARBA00017522"/>
    </source>
</evidence>
<keyword evidence="12" id="KW-1185">Reference proteome</keyword>
<evidence type="ECO:0000256" key="9">
    <source>
        <dbReference type="ARBA" id="ARBA00023136"/>
    </source>
</evidence>
<reference evidence="11" key="1">
    <citation type="submission" date="2022-05" db="EMBL/GenBank/DDBJ databases">
        <authorList>
            <person name="Sun H.-N."/>
        </authorList>
    </citation>
    <scope>NUCLEOTIDE SEQUENCE</scope>
    <source>
        <strain evidence="11">HB14</strain>
    </source>
</reference>
<dbReference type="Proteomes" id="UP001139319">
    <property type="component" value="Unassembled WGS sequence"/>
</dbReference>
<feature type="transmembrane region" description="Helical" evidence="10">
    <location>
        <begin position="39"/>
        <end position="58"/>
    </location>
</feature>
<keyword evidence="7 10" id="KW-0812">Transmembrane</keyword>
<sequence>MSEVSEVIAQAWAQMSGWEITAVILAIAYLLLAVKQNSWCWYCAFASTAIYTALFWDVQLLMESALNVYYMAMAVYGWWQWRHGGSNDTQLPVQRWKLKQHSLTLAAIAALTLVSGTLLSRYTEAAWPYVDSFTTWASVITTFMVARKILENWLYWMVINSTSIFLFIDRGMYLTALLLVCYLIISVFGLINWQRDYRRQAAYG</sequence>
<dbReference type="Pfam" id="PF04973">
    <property type="entry name" value="NMN_transporter"/>
    <property type="match status" value="1"/>
</dbReference>
<reference evidence="11" key="2">
    <citation type="submission" date="2023-01" db="EMBL/GenBank/DDBJ databases">
        <title>Gilvimarinus xylanilyticus HB14 isolated from Caulerpa lentillifera aquaculture base in Hainan, China.</title>
        <authorList>
            <person name="Zhang Y.-J."/>
        </authorList>
    </citation>
    <scope>NUCLEOTIDE SEQUENCE</scope>
    <source>
        <strain evidence="11">HB14</strain>
    </source>
</reference>
<name>A0A9X2KTI3_9GAMM</name>
<dbReference type="PANTHER" id="PTHR36122">
    <property type="entry name" value="NICOTINAMIDE RIBOSIDE TRANSPORTER PNUC"/>
    <property type="match status" value="1"/>
</dbReference>
<evidence type="ECO:0000256" key="2">
    <source>
        <dbReference type="ARBA" id="ARBA00004651"/>
    </source>
</evidence>
<organism evidence="11 12">
    <name type="scientific">Gilvimarinus xylanilyticus</name>
    <dbReference type="NCBI Taxonomy" id="2944139"/>
    <lineage>
        <taxon>Bacteria</taxon>
        <taxon>Pseudomonadati</taxon>
        <taxon>Pseudomonadota</taxon>
        <taxon>Gammaproteobacteria</taxon>
        <taxon>Cellvibrionales</taxon>
        <taxon>Cellvibrionaceae</taxon>
        <taxon>Gilvimarinus</taxon>
    </lineage>
</organism>
<feature type="transmembrane region" description="Helical" evidence="10">
    <location>
        <begin position="102"/>
        <end position="120"/>
    </location>
</feature>
<dbReference type="GO" id="GO:0034257">
    <property type="term" value="F:nicotinamide riboside transmembrane transporter activity"/>
    <property type="evidence" value="ECO:0007669"/>
    <property type="project" value="InterPro"/>
</dbReference>
<dbReference type="EMBL" id="JAMFTH010000003">
    <property type="protein sequence ID" value="MCP8899951.1"/>
    <property type="molecule type" value="Genomic_DNA"/>
</dbReference>
<dbReference type="PANTHER" id="PTHR36122:SF2">
    <property type="entry name" value="NICOTINAMIDE RIBOSIDE TRANSPORTER PNUC"/>
    <property type="match status" value="1"/>
</dbReference>
<dbReference type="NCBIfam" id="TIGR01528">
    <property type="entry name" value="NMN_trans_PnuC"/>
    <property type="match status" value="1"/>
</dbReference>
<keyword evidence="6" id="KW-1003">Cell membrane</keyword>
<gene>
    <name evidence="11" type="primary">pnuC</name>
    <name evidence="11" type="ORF">M6D89_11635</name>
</gene>